<dbReference type="EMBL" id="JAUHHV010000001">
    <property type="protein sequence ID" value="KAK1440673.1"/>
    <property type="molecule type" value="Genomic_DNA"/>
</dbReference>
<name>A0AAD8PBC1_TARER</name>
<dbReference type="InterPro" id="IPR050481">
    <property type="entry name" value="UDP-glycosyltransf_plant"/>
</dbReference>
<comment type="function">
    <text evidence="3">May glycosylate diterpenes or flavonols in leaves.</text>
</comment>
<dbReference type="SUPFAM" id="SSF53756">
    <property type="entry name" value="UDP-Glycosyltransferase/glycogen phosphorylase"/>
    <property type="match status" value="1"/>
</dbReference>
<dbReference type="PROSITE" id="PS00375">
    <property type="entry name" value="UDPGT"/>
    <property type="match status" value="1"/>
</dbReference>
<dbReference type="PANTHER" id="PTHR48048">
    <property type="entry name" value="GLYCOSYLTRANSFERASE"/>
    <property type="match status" value="1"/>
</dbReference>
<proteinExistence type="inferred from homology"/>
<dbReference type="Pfam" id="PF00201">
    <property type="entry name" value="UDPGT"/>
    <property type="match status" value="1"/>
</dbReference>
<dbReference type="AlphaFoldDB" id="A0AAD8PBC1"/>
<dbReference type="InterPro" id="IPR002213">
    <property type="entry name" value="UDP_glucos_trans"/>
</dbReference>
<dbReference type="GO" id="GO:0035251">
    <property type="term" value="F:UDP-glucosyltransferase activity"/>
    <property type="evidence" value="ECO:0007669"/>
    <property type="project" value="InterPro"/>
</dbReference>
<evidence type="ECO:0000313" key="6">
    <source>
        <dbReference type="EMBL" id="KAK1440673.1"/>
    </source>
</evidence>
<keyword evidence="2 4" id="KW-0808">Transferase</keyword>
<dbReference type="Proteomes" id="UP001229421">
    <property type="component" value="Unassembled WGS sequence"/>
</dbReference>
<accession>A0AAD8PBC1</accession>
<evidence type="ECO:0000256" key="3">
    <source>
        <dbReference type="ARBA" id="ARBA00053747"/>
    </source>
</evidence>
<sequence>MENLELFFIPSPLMGHAGQAIELARLFVKCFHHLTATVLIMKLPTDPIGTDYLDSLADDNRIKYIHFPPMDLDLFQDCPTVGFMADAVINRHKPIIRELVATRFTGSGSSRVHRLGALVVDMFCTPMIDVSKEFDVPSYVFFPSNAAFLGIMFHFQTLQDDEGQDISELAQLGTKLSVPSYTSPVPLSVLPRVLLDKDQWSKRFIHYVRKYIEARGIIINTFVELEHHALQSFDDKTPPIYTVGPLLKPEKTSSNDEVLQWLKGQPKSSVLLLCFGSRGWFKADQVREIAFAIERSGYRFIWSLCQPPSEGLKGFPQEYTDYNEVLPDGFLERTTNKGKVVGWVPQTEILADVATRGFISHCGWNSVLESLWYGVPIGTWPIYAEQQLDAFQMVKDLGMAVEISLDYNQIGKIQKVVSAEDIEKGIREVMDENSVVRAKVKKMQAMSRMALEEGGSSFASLTSLVDDIMQQSSQISSKLK</sequence>
<comment type="similarity">
    <text evidence="1 4">Belongs to the UDP-glycosyltransferase family.</text>
</comment>
<dbReference type="Gene3D" id="3.40.50.2000">
    <property type="entry name" value="Glycogen Phosphorylase B"/>
    <property type="match status" value="2"/>
</dbReference>
<evidence type="ECO:0000256" key="1">
    <source>
        <dbReference type="ARBA" id="ARBA00009995"/>
    </source>
</evidence>
<evidence type="ECO:0000256" key="4">
    <source>
        <dbReference type="RuleBase" id="RU003718"/>
    </source>
</evidence>
<evidence type="ECO:0000256" key="5">
    <source>
        <dbReference type="RuleBase" id="RU362057"/>
    </source>
</evidence>
<dbReference type="FunFam" id="3.40.50.2000:FF:000056">
    <property type="entry name" value="Glycosyltransferase"/>
    <property type="match status" value="1"/>
</dbReference>
<dbReference type="EC" id="2.4.1.-" evidence="5"/>
<organism evidence="6 7">
    <name type="scientific">Tagetes erecta</name>
    <name type="common">African marigold</name>
    <dbReference type="NCBI Taxonomy" id="13708"/>
    <lineage>
        <taxon>Eukaryota</taxon>
        <taxon>Viridiplantae</taxon>
        <taxon>Streptophyta</taxon>
        <taxon>Embryophyta</taxon>
        <taxon>Tracheophyta</taxon>
        <taxon>Spermatophyta</taxon>
        <taxon>Magnoliopsida</taxon>
        <taxon>eudicotyledons</taxon>
        <taxon>Gunneridae</taxon>
        <taxon>Pentapetalae</taxon>
        <taxon>asterids</taxon>
        <taxon>campanulids</taxon>
        <taxon>Asterales</taxon>
        <taxon>Asteraceae</taxon>
        <taxon>Asteroideae</taxon>
        <taxon>Heliantheae alliance</taxon>
        <taxon>Tageteae</taxon>
        <taxon>Tagetes</taxon>
    </lineage>
</organism>
<dbReference type="CDD" id="cd03784">
    <property type="entry name" value="GT1_Gtf-like"/>
    <property type="match status" value="1"/>
</dbReference>
<comment type="caution">
    <text evidence="6">The sequence shown here is derived from an EMBL/GenBank/DDBJ whole genome shotgun (WGS) entry which is preliminary data.</text>
</comment>
<evidence type="ECO:0000256" key="2">
    <source>
        <dbReference type="ARBA" id="ARBA00022679"/>
    </source>
</evidence>
<gene>
    <name evidence="6" type="ORF">QVD17_06502</name>
</gene>
<dbReference type="PANTHER" id="PTHR48048:SF98">
    <property type="entry name" value="FLAVONOL 3-O-GLUCOSYLTRANSFERASE"/>
    <property type="match status" value="1"/>
</dbReference>
<reference evidence="6" key="1">
    <citation type="journal article" date="2023" name="bioRxiv">
        <title>Improved chromosome-level genome assembly for marigold (Tagetes erecta).</title>
        <authorList>
            <person name="Jiang F."/>
            <person name="Yuan L."/>
            <person name="Wang S."/>
            <person name="Wang H."/>
            <person name="Xu D."/>
            <person name="Wang A."/>
            <person name="Fan W."/>
        </authorList>
    </citation>
    <scope>NUCLEOTIDE SEQUENCE</scope>
    <source>
        <strain evidence="6">WSJ</strain>
        <tissue evidence="6">Leaf</tissue>
    </source>
</reference>
<dbReference type="InterPro" id="IPR035595">
    <property type="entry name" value="UDP_glycos_trans_CS"/>
</dbReference>
<evidence type="ECO:0000313" key="7">
    <source>
        <dbReference type="Proteomes" id="UP001229421"/>
    </source>
</evidence>
<keyword evidence="4" id="KW-0328">Glycosyltransferase</keyword>
<keyword evidence="7" id="KW-1185">Reference proteome</keyword>
<protein>
    <recommendedName>
        <fullName evidence="5">Glycosyltransferase</fullName>
        <ecNumber evidence="5">2.4.1.-</ecNumber>
    </recommendedName>
</protein>